<sequence length="128" mass="14541">MPLEILLVLVIGGVVGITVMLHLSGRSRVRELTPQTARSEWLRHAPDDVIIDITIAHDKRSALIRTETGNGLLWSFGADTVARHLLDFDWIDHPEGFEIVFHDFGTPKALIRLDDFERPHWQNLMDPA</sequence>
<protein>
    <submittedName>
        <fullName evidence="2">Uncharacterized protein</fullName>
    </submittedName>
</protein>
<proteinExistence type="predicted"/>
<keyword evidence="3" id="KW-1185">Reference proteome</keyword>
<name>A0A0P1IRS3_9RHOB</name>
<dbReference type="Proteomes" id="UP000051260">
    <property type="component" value="Unassembled WGS sequence"/>
</dbReference>
<dbReference type="EMBL" id="CYUD01000006">
    <property type="protein sequence ID" value="CUK00707.1"/>
    <property type="molecule type" value="Genomic_DNA"/>
</dbReference>
<evidence type="ECO:0000313" key="3">
    <source>
        <dbReference type="Proteomes" id="UP000051260"/>
    </source>
</evidence>
<keyword evidence="1" id="KW-1133">Transmembrane helix</keyword>
<dbReference type="STRING" id="1715692.RUE5091_02161"/>
<gene>
    <name evidence="2" type="ORF">RUE5091_02161</name>
</gene>
<organism evidence="2 3">
    <name type="scientific">Ruegeria denitrificans</name>
    <dbReference type="NCBI Taxonomy" id="1715692"/>
    <lineage>
        <taxon>Bacteria</taxon>
        <taxon>Pseudomonadati</taxon>
        <taxon>Pseudomonadota</taxon>
        <taxon>Alphaproteobacteria</taxon>
        <taxon>Rhodobacterales</taxon>
        <taxon>Roseobacteraceae</taxon>
        <taxon>Ruegeria</taxon>
    </lineage>
</organism>
<evidence type="ECO:0000256" key="1">
    <source>
        <dbReference type="SAM" id="Phobius"/>
    </source>
</evidence>
<accession>A0A0P1IRS3</accession>
<keyword evidence="1" id="KW-0812">Transmembrane</keyword>
<dbReference type="OrthoDB" id="7859692at2"/>
<keyword evidence="1" id="KW-0472">Membrane</keyword>
<dbReference type="RefSeq" id="WP_058281886.1">
    <property type="nucleotide sequence ID" value="NZ_CYUD01000006.1"/>
</dbReference>
<feature type="transmembrane region" description="Helical" evidence="1">
    <location>
        <begin position="6"/>
        <end position="23"/>
    </location>
</feature>
<evidence type="ECO:0000313" key="2">
    <source>
        <dbReference type="EMBL" id="CUK00707.1"/>
    </source>
</evidence>
<reference evidence="3" key="1">
    <citation type="submission" date="2015-09" db="EMBL/GenBank/DDBJ databases">
        <authorList>
            <person name="Rodrigo-Torres L."/>
            <person name="Arahal D.R."/>
        </authorList>
    </citation>
    <scope>NUCLEOTIDE SEQUENCE [LARGE SCALE GENOMIC DNA]</scope>
    <source>
        <strain evidence="3">CECT 5091</strain>
    </source>
</reference>
<dbReference type="AlphaFoldDB" id="A0A0P1IRS3"/>